<proteinExistence type="predicted"/>
<reference evidence="3" key="1">
    <citation type="journal article" date="2013" name="Nat. Genet.">
        <title>The draft genomes of soft-shell turtle and green sea turtle yield insights into the development and evolution of the turtle-specific body plan.</title>
        <authorList>
            <person name="Wang Z."/>
            <person name="Pascual-Anaya J."/>
            <person name="Zadissa A."/>
            <person name="Li W."/>
            <person name="Niimura Y."/>
            <person name="Huang Z."/>
            <person name="Li C."/>
            <person name="White S."/>
            <person name="Xiong Z."/>
            <person name="Fang D."/>
            <person name="Wang B."/>
            <person name="Ming Y."/>
            <person name="Chen Y."/>
            <person name="Zheng Y."/>
            <person name="Kuraku S."/>
            <person name="Pignatelli M."/>
            <person name="Herrero J."/>
            <person name="Beal K."/>
            <person name="Nozawa M."/>
            <person name="Li Q."/>
            <person name="Wang J."/>
            <person name="Zhang H."/>
            <person name="Yu L."/>
            <person name="Shigenobu S."/>
            <person name="Wang J."/>
            <person name="Liu J."/>
            <person name="Flicek P."/>
            <person name="Searle S."/>
            <person name="Wang J."/>
            <person name="Kuratani S."/>
            <person name="Yin Y."/>
            <person name="Aken B."/>
            <person name="Zhang G."/>
            <person name="Irie N."/>
        </authorList>
    </citation>
    <scope>NUCLEOTIDE SEQUENCE [LARGE SCALE GENOMIC DNA]</scope>
</reference>
<keyword evidence="3" id="KW-1185">Reference proteome</keyword>
<protein>
    <submittedName>
        <fullName evidence="2">Uncharacterized protein</fullName>
    </submittedName>
</protein>
<sequence length="192" mass="20673">MILLLMLVLQDVTQWISVKLHLIRTGMKVSLGTYRYWGRLWPLEGVGLGEVRASPGPPCTGKCLLPLPRGNSGSCGLWQRFKGPCAVAGSGDDLKGPGLGRRYRPGSFKSPPQPCHCYPRAPATGLWQQFKGPGLRPLLGAAGPLNCTWGSRSTPLRRTGSCQYAVPGRTSLLSPLLLTNIPVTQLSGEIVE</sequence>
<accession>M7C465</accession>
<dbReference type="Proteomes" id="UP000031443">
    <property type="component" value="Unassembled WGS sequence"/>
</dbReference>
<keyword evidence="1" id="KW-0732">Signal</keyword>
<name>M7C465_CHEMY</name>
<evidence type="ECO:0000313" key="3">
    <source>
        <dbReference type="Proteomes" id="UP000031443"/>
    </source>
</evidence>
<organism evidence="2 3">
    <name type="scientific">Chelonia mydas</name>
    <name type="common">Green sea-turtle</name>
    <name type="synonym">Chelonia agassizi</name>
    <dbReference type="NCBI Taxonomy" id="8469"/>
    <lineage>
        <taxon>Eukaryota</taxon>
        <taxon>Metazoa</taxon>
        <taxon>Chordata</taxon>
        <taxon>Craniata</taxon>
        <taxon>Vertebrata</taxon>
        <taxon>Euteleostomi</taxon>
        <taxon>Archelosauria</taxon>
        <taxon>Testudinata</taxon>
        <taxon>Testudines</taxon>
        <taxon>Cryptodira</taxon>
        <taxon>Durocryptodira</taxon>
        <taxon>Americhelydia</taxon>
        <taxon>Chelonioidea</taxon>
        <taxon>Cheloniidae</taxon>
        <taxon>Chelonia</taxon>
    </lineage>
</organism>
<dbReference type="AlphaFoldDB" id="M7C465"/>
<feature type="chain" id="PRO_5012022864" evidence="1">
    <location>
        <begin position="16"/>
        <end position="192"/>
    </location>
</feature>
<dbReference type="EMBL" id="KB529134">
    <property type="protein sequence ID" value="EMP35242.1"/>
    <property type="molecule type" value="Genomic_DNA"/>
</dbReference>
<evidence type="ECO:0000313" key="2">
    <source>
        <dbReference type="EMBL" id="EMP35242.1"/>
    </source>
</evidence>
<evidence type="ECO:0000256" key="1">
    <source>
        <dbReference type="SAM" id="SignalP"/>
    </source>
</evidence>
<gene>
    <name evidence="2" type="ORF">UY3_07617</name>
</gene>
<feature type="signal peptide" evidence="1">
    <location>
        <begin position="1"/>
        <end position="15"/>
    </location>
</feature>